<dbReference type="GO" id="GO:0005737">
    <property type="term" value="C:cytoplasm"/>
    <property type="evidence" value="ECO:0007669"/>
    <property type="project" value="TreeGrafter"/>
</dbReference>
<dbReference type="PANTHER" id="PTHR23120:SF46">
    <property type="entry name" value="MAESTRO HEAT LIKE REPEAT FAMILY MEMBER 1"/>
    <property type="match status" value="1"/>
</dbReference>
<dbReference type="InterPro" id="IPR011989">
    <property type="entry name" value="ARM-like"/>
</dbReference>
<dbReference type="AlphaFoldDB" id="A0A4D9DFM0"/>
<evidence type="ECO:0000256" key="1">
    <source>
        <dbReference type="ARBA" id="ARBA00022737"/>
    </source>
</evidence>
<proteinExistence type="predicted"/>
<reference evidence="4 5" key="1">
    <citation type="submission" date="2019-04" db="EMBL/GenBank/DDBJ databases">
        <title>Draft genome of the big-headed turtle Platysternon megacephalum.</title>
        <authorList>
            <person name="Gong S."/>
        </authorList>
    </citation>
    <scope>NUCLEOTIDE SEQUENCE [LARGE SCALE GENOMIC DNA]</scope>
    <source>
        <strain evidence="4">DO16091913</strain>
        <tissue evidence="4">Muscle</tissue>
    </source>
</reference>
<dbReference type="OrthoDB" id="1884734at2759"/>
<dbReference type="EMBL" id="QXTE01001273">
    <property type="protein sequence ID" value="TFJ95808.1"/>
    <property type="molecule type" value="Genomic_DNA"/>
</dbReference>
<feature type="domain" description="Maestro-like HEAT-repeats" evidence="2">
    <location>
        <begin position="18"/>
        <end position="132"/>
    </location>
</feature>
<evidence type="ECO:0000259" key="3">
    <source>
        <dbReference type="Pfam" id="PF23227"/>
    </source>
</evidence>
<dbReference type="InterPro" id="IPR048465">
    <property type="entry name" value="Maestro-like_HEAT"/>
</dbReference>
<comment type="caution">
    <text evidence="4">The sequence shown here is derived from an EMBL/GenBank/DDBJ whole genome shotgun (WGS) entry which is preliminary data.</text>
</comment>
<dbReference type="InterPro" id="IPR055406">
    <property type="entry name" value="HEAT_Maestro"/>
</dbReference>
<name>A0A4D9DFM0_9SAUR</name>
<dbReference type="Pfam" id="PF21047">
    <property type="entry name" value="HEAT_Maestro"/>
    <property type="match status" value="2"/>
</dbReference>
<evidence type="ECO:0000259" key="2">
    <source>
        <dbReference type="Pfam" id="PF21047"/>
    </source>
</evidence>
<accession>A0A4D9DFM0</accession>
<gene>
    <name evidence="4" type="ORF">DR999_PMT22494</name>
</gene>
<protein>
    <submittedName>
        <fullName evidence="4">Inositol monophosphatase</fullName>
    </submittedName>
</protein>
<evidence type="ECO:0000313" key="4">
    <source>
        <dbReference type="EMBL" id="TFJ95808.1"/>
    </source>
</evidence>
<dbReference type="Gene3D" id="1.25.10.10">
    <property type="entry name" value="Leucine-rich Repeat Variant"/>
    <property type="match status" value="1"/>
</dbReference>
<feature type="domain" description="Maestro-like HEAT-repeats" evidence="2">
    <location>
        <begin position="134"/>
        <end position="256"/>
    </location>
</feature>
<keyword evidence="1" id="KW-0677">Repeat</keyword>
<dbReference type="PANTHER" id="PTHR23120">
    <property type="entry name" value="MAESTRO-RELATED HEAT DOMAIN-CONTAINING"/>
    <property type="match status" value="1"/>
</dbReference>
<evidence type="ECO:0000313" key="5">
    <source>
        <dbReference type="Proteomes" id="UP000297703"/>
    </source>
</evidence>
<sequence>MFYRFKAITEDLKPMAEQGYMAGLLTSQAFDAQEATRYWASQALYWLFTPCKAVVYTKTGAVVTVLSKTQRDASCRESPVHLATLIAKHLQSRDLMPFSFTLLVGLLEKGECADQLAGVMEAVLREQESELQGQLIAKHLQSRDLMPFSFTLLVGLLEKGECADQLAGVMEAVLREQESELQGQVRDLHEALSYTLSPPRGGRLSDGTRDILHLLARQHTKTAVSILLKMPWPYKRHIKAIWRFLGADPMLTREVLHILLYDSPEKGRANPGQTQDRSCPLPARLPPATTCGLWELIGALGQADTLEGCEDDLFASCFLAIACPPARHLSGAQQDLPSDASPRSMAVQALARVLRLRGSQPAVELMDQERGWQLLEEAQPEGFTLLSRAIVTHPNLALKSIPQLLLPSLQASQEGERMACTALFAEFLGSPLLMANEPKAMRKQVVKAMLQRTEDSNINIRGRALHGLRNARKRDQILGSFVRAVCECCDPRTVLEAMEGLCWMLQDAKAPLKAHSAVPLALQARTFFEDENSGLRRASMELFGHLSKFVSKKSSLFGAEVEKSMGALLIHLQDGDPQVAQVSAAEGS</sequence>
<organism evidence="4 5">
    <name type="scientific">Platysternon megacephalum</name>
    <name type="common">big-headed turtle</name>
    <dbReference type="NCBI Taxonomy" id="55544"/>
    <lineage>
        <taxon>Eukaryota</taxon>
        <taxon>Metazoa</taxon>
        <taxon>Chordata</taxon>
        <taxon>Craniata</taxon>
        <taxon>Vertebrata</taxon>
        <taxon>Euteleostomi</taxon>
        <taxon>Archelosauria</taxon>
        <taxon>Testudinata</taxon>
        <taxon>Testudines</taxon>
        <taxon>Cryptodira</taxon>
        <taxon>Durocryptodira</taxon>
        <taxon>Testudinoidea</taxon>
        <taxon>Platysternidae</taxon>
        <taxon>Platysternon</taxon>
    </lineage>
</organism>
<dbReference type="Proteomes" id="UP000297703">
    <property type="component" value="Unassembled WGS sequence"/>
</dbReference>
<keyword evidence="5" id="KW-1185">Reference proteome</keyword>
<feature type="domain" description="Maestro/Maestro-like HEAT-repeats" evidence="3">
    <location>
        <begin position="446"/>
        <end position="582"/>
    </location>
</feature>
<dbReference type="InterPro" id="IPR016024">
    <property type="entry name" value="ARM-type_fold"/>
</dbReference>
<dbReference type="InterPro" id="IPR045206">
    <property type="entry name" value="Maestro_heat-like_prot"/>
</dbReference>
<dbReference type="Pfam" id="PF23227">
    <property type="entry name" value="HEAT_MROH2B_C"/>
    <property type="match status" value="1"/>
</dbReference>
<dbReference type="SUPFAM" id="SSF48371">
    <property type="entry name" value="ARM repeat"/>
    <property type="match status" value="1"/>
</dbReference>
<reference evidence="4 5" key="2">
    <citation type="submission" date="2019-04" db="EMBL/GenBank/DDBJ databases">
        <title>The genome sequence of big-headed turtle.</title>
        <authorList>
            <person name="Gong S."/>
        </authorList>
    </citation>
    <scope>NUCLEOTIDE SEQUENCE [LARGE SCALE GENOMIC DNA]</scope>
    <source>
        <strain evidence="4">DO16091913</strain>
        <tissue evidence="4">Muscle</tissue>
    </source>
</reference>